<evidence type="ECO:0000256" key="2">
    <source>
        <dbReference type="ARBA" id="ARBA00023235"/>
    </source>
</evidence>
<organism evidence="3 4">
    <name type="scientific">Candidatus Portnoybacteria bacterium RIFCSPLOWO2_02_FULL_40_15</name>
    <dbReference type="NCBI Taxonomy" id="1802002"/>
    <lineage>
        <taxon>Bacteria</taxon>
        <taxon>Candidatus Portnoyibacteriota</taxon>
    </lineage>
</organism>
<accession>A0A1G2FRU8</accession>
<dbReference type="GO" id="GO:0047661">
    <property type="term" value="F:amino-acid racemase activity"/>
    <property type="evidence" value="ECO:0007669"/>
    <property type="project" value="InterPro"/>
</dbReference>
<evidence type="ECO:0000313" key="4">
    <source>
        <dbReference type="Proteomes" id="UP000177020"/>
    </source>
</evidence>
<dbReference type="Pfam" id="PF01177">
    <property type="entry name" value="Asp_Glu_race"/>
    <property type="match status" value="1"/>
</dbReference>
<comment type="caution">
    <text evidence="3">The sequence shown here is derived from an EMBL/GenBank/DDBJ whole genome shotgun (WGS) entry which is preliminary data.</text>
</comment>
<comment type="similarity">
    <text evidence="1">Belongs to the aspartate/glutamate racemases family.</text>
</comment>
<dbReference type="EMBL" id="MHNG01000019">
    <property type="protein sequence ID" value="OGZ40370.1"/>
    <property type="molecule type" value="Genomic_DNA"/>
</dbReference>
<dbReference type="InterPro" id="IPR015942">
    <property type="entry name" value="Asp/Glu/hydantoin_racemase"/>
</dbReference>
<proteinExistence type="inferred from homology"/>
<evidence type="ECO:0000256" key="1">
    <source>
        <dbReference type="ARBA" id="ARBA00007847"/>
    </source>
</evidence>
<evidence type="ECO:0008006" key="5">
    <source>
        <dbReference type="Google" id="ProtNLM"/>
    </source>
</evidence>
<gene>
    <name evidence="3" type="ORF">A3I20_01945</name>
</gene>
<reference evidence="3 4" key="1">
    <citation type="journal article" date="2016" name="Nat. Commun.">
        <title>Thousands of microbial genomes shed light on interconnected biogeochemical processes in an aquifer system.</title>
        <authorList>
            <person name="Anantharaman K."/>
            <person name="Brown C.T."/>
            <person name="Hug L.A."/>
            <person name="Sharon I."/>
            <person name="Castelle C.J."/>
            <person name="Probst A.J."/>
            <person name="Thomas B.C."/>
            <person name="Singh A."/>
            <person name="Wilkins M.J."/>
            <person name="Karaoz U."/>
            <person name="Brodie E.L."/>
            <person name="Williams K.H."/>
            <person name="Hubbard S.S."/>
            <person name="Banfield J.F."/>
        </authorList>
    </citation>
    <scope>NUCLEOTIDE SEQUENCE [LARGE SCALE GENOMIC DNA]</scope>
</reference>
<evidence type="ECO:0000313" key="3">
    <source>
        <dbReference type="EMBL" id="OGZ40370.1"/>
    </source>
</evidence>
<dbReference type="InterPro" id="IPR004380">
    <property type="entry name" value="Asp_race"/>
</dbReference>
<keyword evidence="2" id="KW-0413">Isomerase</keyword>
<protein>
    <recommendedName>
        <fullName evidence="5">Aspartate racemase</fullName>
    </recommendedName>
</protein>
<name>A0A1G2FRU8_9BACT</name>
<dbReference type="AlphaFoldDB" id="A0A1G2FRU8"/>
<dbReference type="PANTHER" id="PTHR21198">
    <property type="entry name" value="GLUTAMATE RACEMASE"/>
    <property type="match status" value="1"/>
</dbReference>
<dbReference type="PANTHER" id="PTHR21198:SF7">
    <property type="entry name" value="ASPARTATE-GLUTAMATE RACEMASE FAMILY"/>
    <property type="match status" value="1"/>
</dbReference>
<sequence>MKNKTIGIIGGVGPQATQYLYGKIIEFAQSKYNAVNNDDFPHVIIESLPIPDFISDKSKVPLALEMLKDSVARFSASNVSRVCIASNTVHILLSEIQKDSNLEFISMIELVSDKCALYGYKKVGLLGTPVLTESELYNKTLSSRNIELLTPQKEELQVVEEIIRGVIAGNNQNIDKGKYVALINKLFDQGAEAIILGCTELPLAVDYTVLGKRVINSDEVLAEGIVDYYYQ</sequence>
<dbReference type="InterPro" id="IPR001920">
    <property type="entry name" value="Asp/Glu_race"/>
</dbReference>
<dbReference type="Proteomes" id="UP000177020">
    <property type="component" value="Unassembled WGS sequence"/>
</dbReference>
<dbReference type="NCBIfam" id="TIGR00035">
    <property type="entry name" value="asp_race"/>
    <property type="match status" value="1"/>
</dbReference>
<dbReference type="Gene3D" id="3.40.50.1860">
    <property type="match status" value="2"/>
</dbReference>
<dbReference type="SUPFAM" id="SSF53681">
    <property type="entry name" value="Aspartate/glutamate racemase"/>
    <property type="match status" value="2"/>
</dbReference>